<reference evidence="12" key="1">
    <citation type="submission" date="2016-10" db="EMBL/GenBank/DDBJ databases">
        <authorList>
            <person name="Varghese N."/>
            <person name="Submissions S."/>
        </authorList>
    </citation>
    <scope>NUCLEOTIDE SEQUENCE [LARGE SCALE GENOMIC DNA]</scope>
    <source>
        <strain evidence="12">DSM 17044</strain>
    </source>
</reference>
<evidence type="ECO:0000256" key="8">
    <source>
        <dbReference type="ARBA" id="ARBA00023064"/>
    </source>
</evidence>
<comment type="similarity">
    <text evidence="2 10">Belongs to the gluconokinase GntK/GntV family.</text>
</comment>
<evidence type="ECO:0000256" key="3">
    <source>
        <dbReference type="ARBA" id="ARBA00012054"/>
    </source>
</evidence>
<evidence type="ECO:0000256" key="6">
    <source>
        <dbReference type="ARBA" id="ARBA00022777"/>
    </source>
</evidence>
<accession>A0A1H7XII9</accession>
<sequence length="161" mass="17614">MVVILMGVSGAGKTTIGRLLAHTLGWRFLEGDDFHPPANVAKMHAGVPLTDEDREPWLETLRGVLAEAVARGENVVLACSALRARYRQVLSVDPAQVRWVYLRGSPSLIAQRLAARRGHFMPPSLLDSQFNVLEEPQDALGVDVSQGQRAVIDTLRAGLRI</sequence>
<dbReference type="PANTHER" id="PTHR43442">
    <property type="entry name" value="GLUCONOKINASE-RELATED"/>
    <property type="match status" value="1"/>
</dbReference>
<dbReference type="AlphaFoldDB" id="A0A1H7XII9"/>
<dbReference type="RefSeq" id="WP_075009066.1">
    <property type="nucleotide sequence ID" value="NZ_FOAP01000015.1"/>
</dbReference>
<evidence type="ECO:0000313" key="11">
    <source>
        <dbReference type="EMBL" id="SEM33590.1"/>
    </source>
</evidence>
<dbReference type="FunFam" id="3.40.50.300:FF:000522">
    <property type="entry name" value="Gluconokinase"/>
    <property type="match status" value="1"/>
</dbReference>
<dbReference type="Proteomes" id="UP000182719">
    <property type="component" value="Unassembled WGS sequence"/>
</dbReference>
<evidence type="ECO:0000256" key="5">
    <source>
        <dbReference type="ARBA" id="ARBA00022741"/>
    </source>
</evidence>
<protein>
    <recommendedName>
        <fullName evidence="3 10">Gluconokinase</fullName>
        <ecNumber evidence="3 10">2.7.1.12</ecNumber>
    </recommendedName>
</protein>
<dbReference type="NCBIfam" id="TIGR01313">
    <property type="entry name" value="therm_gnt_kin"/>
    <property type="match status" value="1"/>
</dbReference>
<keyword evidence="6 10" id="KW-0418">Kinase</keyword>
<keyword evidence="12" id="KW-1185">Reference proteome</keyword>
<evidence type="ECO:0000256" key="1">
    <source>
        <dbReference type="ARBA" id="ARBA00004761"/>
    </source>
</evidence>
<evidence type="ECO:0000256" key="10">
    <source>
        <dbReference type="RuleBase" id="RU363066"/>
    </source>
</evidence>
<dbReference type="PANTHER" id="PTHR43442:SF3">
    <property type="entry name" value="GLUCONOKINASE-RELATED"/>
    <property type="match status" value="1"/>
</dbReference>
<evidence type="ECO:0000256" key="2">
    <source>
        <dbReference type="ARBA" id="ARBA00008420"/>
    </source>
</evidence>
<dbReference type="InterPro" id="IPR031322">
    <property type="entry name" value="Shikimate/glucono_kinase"/>
</dbReference>
<dbReference type="EMBL" id="FOAP01000015">
    <property type="protein sequence ID" value="SEM33590.1"/>
    <property type="molecule type" value="Genomic_DNA"/>
</dbReference>
<gene>
    <name evidence="11" type="ORF">SAMN05444354_11535</name>
</gene>
<organism evidence="11 12">
    <name type="scientific">Stigmatella aurantiaca</name>
    <dbReference type="NCBI Taxonomy" id="41"/>
    <lineage>
        <taxon>Bacteria</taxon>
        <taxon>Pseudomonadati</taxon>
        <taxon>Myxococcota</taxon>
        <taxon>Myxococcia</taxon>
        <taxon>Myxococcales</taxon>
        <taxon>Cystobacterineae</taxon>
        <taxon>Archangiaceae</taxon>
        <taxon>Stigmatella</taxon>
    </lineage>
</organism>
<dbReference type="CDD" id="cd02021">
    <property type="entry name" value="GntK"/>
    <property type="match status" value="1"/>
</dbReference>
<comment type="pathway">
    <text evidence="1">Carbohydrate acid metabolism.</text>
</comment>
<dbReference type="GO" id="GO:0046316">
    <property type="term" value="F:gluconokinase activity"/>
    <property type="evidence" value="ECO:0007669"/>
    <property type="project" value="UniProtKB-EC"/>
</dbReference>
<comment type="catalytic activity">
    <reaction evidence="9 10">
        <text>D-gluconate + ATP = 6-phospho-D-gluconate + ADP + H(+)</text>
        <dbReference type="Rhea" id="RHEA:19433"/>
        <dbReference type="ChEBI" id="CHEBI:15378"/>
        <dbReference type="ChEBI" id="CHEBI:18391"/>
        <dbReference type="ChEBI" id="CHEBI:30616"/>
        <dbReference type="ChEBI" id="CHEBI:58759"/>
        <dbReference type="ChEBI" id="CHEBI:456216"/>
        <dbReference type="EC" id="2.7.1.12"/>
    </reaction>
</comment>
<dbReference type="OrthoDB" id="9800332at2"/>
<keyword evidence="5 10" id="KW-0547">Nucleotide-binding</keyword>
<dbReference type="InterPro" id="IPR027417">
    <property type="entry name" value="P-loop_NTPase"/>
</dbReference>
<dbReference type="Gene3D" id="3.40.50.300">
    <property type="entry name" value="P-loop containing nucleotide triphosphate hydrolases"/>
    <property type="match status" value="1"/>
</dbReference>
<dbReference type="SUPFAM" id="SSF52540">
    <property type="entry name" value="P-loop containing nucleoside triphosphate hydrolases"/>
    <property type="match status" value="1"/>
</dbReference>
<keyword evidence="7 10" id="KW-0067">ATP-binding</keyword>
<dbReference type="GO" id="GO:0005737">
    <property type="term" value="C:cytoplasm"/>
    <property type="evidence" value="ECO:0007669"/>
    <property type="project" value="TreeGrafter"/>
</dbReference>
<evidence type="ECO:0000256" key="7">
    <source>
        <dbReference type="ARBA" id="ARBA00022840"/>
    </source>
</evidence>
<evidence type="ECO:0000313" key="12">
    <source>
        <dbReference type="Proteomes" id="UP000182719"/>
    </source>
</evidence>
<dbReference type="EC" id="2.7.1.12" evidence="3 10"/>
<evidence type="ECO:0000256" key="4">
    <source>
        <dbReference type="ARBA" id="ARBA00022679"/>
    </source>
</evidence>
<keyword evidence="4 10" id="KW-0808">Transferase</keyword>
<keyword evidence="8" id="KW-0311">Gluconate utilization</keyword>
<dbReference type="Pfam" id="PF01202">
    <property type="entry name" value="SKI"/>
    <property type="match status" value="1"/>
</dbReference>
<dbReference type="InterPro" id="IPR006001">
    <property type="entry name" value="Therm_gnt_kin"/>
</dbReference>
<name>A0A1H7XII9_STIAU</name>
<proteinExistence type="inferred from homology"/>
<evidence type="ECO:0000256" key="9">
    <source>
        <dbReference type="ARBA" id="ARBA00048090"/>
    </source>
</evidence>
<dbReference type="GO" id="GO:0019521">
    <property type="term" value="P:D-gluconate metabolic process"/>
    <property type="evidence" value="ECO:0007669"/>
    <property type="project" value="UniProtKB-KW"/>
</dbReference>
<dbReference type="GO" id="GO:0005524">
    <property type="term" value="F:ATP binding"/>
    <property type="evidence" value="ECO:0007669"/>
    <property type="project" value="UniProtKB-KW"/>
</dbReference>